<evidence type="ECO:0008006" key="4">
    <source>
        <dbReference type="Google" id="ProtNLM"/>
    </source>
</evidence>
<feature type="region of interest" description="Disordered" evidence="1">
    <location>
        <begin position="508"/>
        <end position="529"/>
    </location>
</feature>
<name>A0A4P8WLW6_9EURY</name>
<proteinExistence type="predicted"/>
<feature type="compositionally biased region" description="Polar residues" evidence="1">
    <location>
        <begin position="37"/>
        <end position="48"/>
    </location>
</feature>
<protein>
    <recommendedName>
        <fullName evidence="4">PGF-CTERM sorting domain-containing protein</fullName>
    </recommendedName>
</protein>
<gene>
    <name evidence="2" type="ORF">FEJ81_16780</name>
</gene>
<dbReference type="Proteomes" id="UP000302218">
    <property type="component" value="Chromosome"/>
</dbReference>
<dbReference type="KEGG" id="nvr:FEJ81_16780"/>
<dbReference type="InterPro" id="IPR047792">
    <property type="entry name" value="Hvo_1808-like"/>
</dbReference>
<dbReference type="NCBIfam" id="NF038145">
    <property type="entry name" value="Hvo_1808_fam"/>
    <property type="match status" value="1"/>
</dbReference>
<sequence>MRTRPSGTFLAVALAVLLVTGGLAGPVMATTAATQTDSVTATSGSTSVPGADSTAVASTASAATQDDRPANPTTEDTVGYVAGYWYDDDLPVDDQSDAVVDEDDLDPVVYRAMARVERIRNLTFDERVSVDVISRAEYRETNRDRFANISSENRLEQNVGYEALFTVDRDTAATDAAETVYGGAVAGYYDPATDEIVIVSENPDTPELNELTLGHELVHALQDQRFDLSQLEGTTQDGETAKNGLVEGDASRVEREYEHRCGTEWDCLEPVDGPSSGGLDINWGIYFSVYQPYSDGPDYVNYLRDQGEGWSAVNAAYDDPPATTAAVIHPGSEREPANVSVPDRSSGDWRQLRVDGETANDTVGEAGMVAMFAADALDSDQPSVIDSTELLQSPESYNYNHSYTNGWAGDELVVYTNDEAENASDPAAAAGRAGYVWRTQWESNGDTQQFVNGYLELLENHDADAVDGRQDTYVIDDGGYAGAYYLERTGQTLTIVRAPSVDELPNVEAGAAPEGEDRLEITDSSGTGTDTVPGFGPLAVASALAIAVLGAGTRIVVGCGRTGGGPRDRD</sequence>
<dbReference type="AlphaFoldDB" id="A0A4P8WLW6"/>
<evidence type="ECO:0000313" key="3">
    <source>
        <dbReference type="Proteomes" id="UP000302218"/>
    </source>
</evidence>
<organism evidence="2 3">
    <name type="scientific">Natrinema versiforme</name>
    <dbReference type="NCBI Taxonomy" id="88724"/>
    <lineage>
        <taxon>Archaea</taxon>
        <taxon>Methanobacteriati</taxon>
        <taxon>Methanobacteriota</taxon>
        <taxon>Stenosarchaea group</taxon>
        <taxon>Halobacteria</taxon>
        <taxon>Halobacteriales</taxon>
        <taxon>Natrialbaceae</taxon>
        <taxon>Natrinema</taxon>
    </lineage>
</organism>
<reference evidence="3" key="1">
    <citation type="submission" date="2019-05" db="EMBL/GenBank/DDBJ databases">
        <title>Genome sequence and methylation pattern of the halophilic Archaeon Natrinema versiforme BOL5-4.</title>
        <authorList>
            <person name="DasSarma P."/>
            <person name="Anton B.P."/>
            <person name="DasSarma S.L."/>
            <person name="Martinez F.L."/>
            <person name="Guzman D."/>
            <person name="Roberts R.J."/>
            <person name="DasSarma S."/>
        </authorList>
    </citation>
    <scope>NUCLEOTIDE SEQUENCE [LARGE SCALE GENOMIC DNA]</scope>
    <source>
        <strain evidence="3">BOL5-4</strain>
    </source>
</reference>
<accession>A0A4P8WLW6</accession>
<dbReference type="EMBL" id="CP040330">
    <property type="protein sequence ID" value="QCS44365.1"/>
    <property type="molecule type" value="Genomic_DNA"/>
</dbReference>
<evidence type="ECO:0000256" key="1">
    <source>
        <dbReference type="SAM" id="MobiDB-lite"/>
    </source>
</evidence>
<evidence type="ECO:0000313" key="2">
    <source>
        <dbReference type="EMBL" id="QCS44365.1"/>
    </source>
</evidence>
<feature type="region of interest" description="Disordered" evidence="1">
    <location>
        <begin position="233"/>
        <end position="252"/>
    </location>
</feature>
<feature type="region of interest" description="Disordered" evidence="1">
    <location>
        <begin position="37"/>
        <end position="76"/>
    </location>
</feature>
<feature type="compositionally biased region" description="Low complexity" evidence="1">
    <location>
        <begin position="51"/>
        <end position="64"/>
    </location>
</feature>